<keyword evidence="2" id="KW-1185">Reference proteome</keyword>
<accession>A0A397UPQ8</accession>
<name>A0A397UPQ8_9GLOM</name>
<evidence type="ECO:0000313" key="1">
    <source>
        <dbReference type="EMBL" id="RIB11278.1"/>
    </source>
</evidence>
<sequence length="124" mass="13431">MPFMLNANEGWSDCSINAVNAGVLNVTWGPDPVGPAGMTMYFNVSQELRNATTTFTKLVISFNEPSGLISGAKQIEISPGINSIDNSYPVIVPDLIPSPLYTVAVMLTENQYVCRDYSISYSTS</sequence>
<dbReference type="OrthoDB" id="2422413at2759"/>
<reference evidence="1 2" key="1">
    <citation type="submission" date="2018-06" db="EMBL/GenBank/DDBJ databases">
        <title>Comparative genomics reveals the genomic features of Rhizophagus irregularis, R. cerebriforme, R. diaphanum and Gigaspora rosea, and their symbiotic lifestyle signature.</title>
        <authorList>
            <person name="Morin E."/>
            <person name="San Clemente H."/>
            <person name="Chen E.C.H."/>
            <person name="De La Providencia I."/>
            <person name="Hainaut M."/>
            <person name="Kuo A."/>
            <person name="Kohler A."/>
            <person name="Murat C."/>
            <person name="Tang N."/>
            <person name="Roy S."/>
            <person name="Loubradou J."/>
            <person name="Henrissat B."/>
            <person name="Grigoriev I.V."/>
            <person name="Corradi N."/>
            <person name="Roux C."/>
            <person name="Martin F.M."/>
        </authorList>
    </citation>
    <scope>NUCLEOTIDE SEQUENCE [LARGE SCALE GENOMIC DNA]</scope>
    <source>
        <strain evidence="1 2">DAOM 194757</strain>
    </source>
</reference>
<dbReference type="EMBL" id="QKWP01001152">
    <property type="protein sequence ID" value="RIB11278.1"/>
    <property type="molecule type" value="Genomic_DNA"/>
</dbReference>
<dbReference type="Proteomes" id="UP000266673">
    <property type="component" value="Unassembled WGS sequence"/>
</dbReference>
<gene>
    <name evidence="1" type="ORF">C2G38_2203858</name>
</gene>
<organism evidence="1 2">
    <name type="scientific">Gigaspora rosea</name>
    <dbReference type="NCBI Taxonomy" id="44941"/>
    <lineage>
        <taxon>Eukaryota</taxon>
        <taxon>Fungi</taxon>
        <taxon>Fungi incertae sedis</taxon>
        <taxon>Mucoromycota</taxon>
        <taxon>Glomeromycotina</taxon>
        <taxon>Glomeromycetes</taxon>
        <taxon>Diversisporales</taxon>
        <taxon>Gigasporaceae</taxon>
        <taxon>Gigaspora</taxon>
    </lineage>
</organism>
<evidence type="ECO:0000313" key="2">
    <source>
        <dbReference type="Proteomes" id="UP000266673"/>
    </source>
</evidence>
<protein>
    <submittedName>
        <fullName evidence="1">Uncharacterized protein</fullName>
    </submittedName>
</protein>
<proteinExistence type="predicted"/>
<comment type="caution">
    <text evidence="1">The sequence shown here is derived from an EMBL/GenBank/DDBJ whole genome shotgun (WGS) entry which is preliminary data.</text>
</comment>
<dbReference type="AlphaFoldDB" id="A0A397UPQ8"/>